<evidence type="ECO:0008006" key="12">
    <source>
        <dbReference type="Google" id="ProtNLM"/>
    </source>
</evidence>
<dbReference type="InterPro" id="IPR003439">
    <property type="entry name" value="ABC_transporter-like_ATP-bd"/>
</dbReference>
<dbReference type="PROSITE" id="PS00211">
    <property type="entry name" value="ABC_TRANSPORTER_1"/>
    <property type="match status" value="1"/>
</dbReference>
<evidence type="ECO:0000256" key="4">
    <source>
        <dbReference type="ARBA" id="ARBA00022840"/>
    </source>
</evidence>
<dbReference type="Proteomes" id="UP000185544">
    <property type="component" value="Chromosome"/>
</dbReference>
<dbReference type="SMART" id="SM00382">
    <property type="entry name" value="AAA"/>
    <property type="match status" value="1"/>
</dbReference>
<dbReference type="GO" id="GO:0016887">
    <property type="term" value="F:ATP hydrolysis activity"/>
    <property type="evidence" value="ECO:0007669"/>
    <property type="project" value="InterPro"/>
</dbReference>
<dbReference type="Pfam" id="PF00005">
    <property type="entry name" value="ABC_tran"/>
    <property type="match status" value="1"/>
</dbReference>
<evidence type="ECO:0000256" key="7">
    <source>
        <dbReference type="SAM" id="Phobius"/>
    </source>
</evidence>
<feature type="transmembrane region" description="Helical" evidence="7">
    <location>
        <begin position="175"/>
        <end position="194"/>
    </location>
</feature>
<evidence type="ECO:0000256" key="6">
    <source>
        <dbReference type="ARBA" id="ARBA00023136"/>
    </source>
</evidence>
<dbReference type="AlphaFoldDB" id="A0A1L6MW06"/>
<evidence type="ECO:0000313" key="11">
    <source>
        <dbReference type="Proteomes" id="UP000185544"/>
    </source>
</evidence>
<proteinExistence type="predicted"/>
<name>A0A1L6MW06_9BACT</name>
<dbReference type="PANTHER" id="PTHR24221">
    <property type="entry name" value="ATP-BINDING CASSETTE SUB-FAMILY B"/>
    <property type="match status" value="1"/>
</dbReference>
<protein>
    <recommendedName>
        <fullName evidence="12">ABC transporter ATP-binding protein</fullName>
    </recommendedName>
</protein>
<dbReference type="Gene3D" id="3.40.50.300">
    <property type="entry name" value="P-loop containing nucleotide triphosphate hydrolases"/>
    <property type="match status" value="1"/>
</dbReference>
<evidence type="ECO:0000256" key="2">
    <source>
        <dbReference type="ARBA" id="ARBA00022692"/>
    </source>
</evidence>
<evidence type="ECO:0000256" key="1">
    <source>
        <dbReference type="ARBA" id="ARBA00004651"/>
    </source>
</evidence>
<dbReference type="EMBL" id="CP016908">
    <property type="protein sequence ID" value="APR99605.1"/>
    <property type="molecule type" value="Genomic_DNA"/>
</dbReference>
<keyword evidence="2 7" id="KW-0812">Transmembrane</keyword>
<evidence type="ECO:0000313" key="10">
    <source>
        <dbReference type="EMBL" id="APR99605.1"/>
    </source>
</evidence>
<keyword evidence="4" id="KW-0067">ATP-binding</keyword>
<dbReference type="GO" id="GO:0034040">
    <property type="term" value="F:ATPase-coupled lipid transmembrane transporter activity"/>
    <property type="evidence" value="ECO:0007669"/>
    <property type="project" value="TreeGrafter"/>
</dbReference>
<comment type="subcellular location">
    <subcellularLocation>
        <location evidence="1">Cell membrane</location>
        <topology evidence="1">Multi-pass membrane protein</topology>
    </subcellularLocation>
</comment>
<dbReference type="STRING" id="1882918.BCY86_02105"/>
<dbReference type="InterPro" id="IPR036640">
    <property type="entry name" value="ABC1_TM_sf"/>
</dbReference>
<dbReference type="PANTHER" id="PTHR24221:SF654">
    <property type="entry name" value="ATP-BINDING CASSETTE SUB-FAMILY B MEMBER 6"/>
    <property type="match status" value="1"/>
</dbReference>
<reference evidence="10 11" key="1">
    <citation type="submission" date="2016-08" db="EMBL/GenBank/DDBJ databases">
        <title>Identification and validation of antigenic proteins from Pajaroellobacter abortibovis using de-novo genome sequence assembly and reverse vaccinology.</title>
        <authorList>
            <person name="Welly B.T."/>
            <person name="Miller M.R."/>
            <person name="Stott J.L."/>
            <person name="Blanchard M.T."/>
            <person name="Islas-Trejo A.D."/>
            <person name="O'Rourke S.M."/>
            <person name="Young A.E."/>
            <person name="Medrano J.F."/>
            <person name="Van Eenennaam A.L."/>
        </authorList>
    </citation>
    <scope>NUCLEOTIDE SEQUENCE [LARGE SCALE GENOMIC DNA]</scope>
    <source>
        <strain evidence="10 11">BTF92-0548A/99-0131</strain>
    </source>
</reference>
<evidence type="ECO:0000259" key="9">
    <source>
        <dbReference type="PROSITE" id="PS50929"/>
    </source>
</evidence>
<dbReference type="InterPro" id="IPR017871">
    <property type="entry name" value="ABC_transporter-like_CS"/>
</dbReference>
<evidence type="ECO:0000259" key="8">
    <source>
        <dbReference type="PROSITE" id="PS50893"/>
    </source>
</evidence>
<keyword evidence="5 7" id="KW-1133">Transmembrane helix</keyword>
<dbReference type="GO" id="GO:0140359">
    <property type="term" value="F:ABC-type transporter activity"/>
    <property type="evidence" value="ECO:0007669"/>
    <property type="project" value="InterPro"/>
</dbReference>
<dbReference type="Gene3D" id="1.20.1560.10">
    <property type="entry name" value="ABC transporter type 1, transmembrane domain"/>
    <property type="match status" value="1"/>
</dbReference>
<dbReference type="RefSeq" id="WP_075276252.1">
    <property type="nucleotide sequence ID" value="NZ_CP016908.1"/>
</dbReference>
<accession>A0A1L6MW06</accession>
<feature type="transmembrane region" description="Helical" evidence="7">
    <location>
        <begin position="60"/>
        <end position="85"/>
    </location>
</feature>
<keyword evidence="11" id="KW-1185">Reference proteome</keyword>
<dbReference type="InterPro" id="IPR027417">
    <property type="entry name" value="P-loop_NTPase"/>
</dbReference>
<dbReference type="SUPFAM" id="SSF90123">
    <property type="entry name" value="ABC transporter transmembrane region"/>
    <property type="match status" value="1"/>
</dbReference>
<dbReference type="GO" id="GO:0005524">
    <property type="term" value="F:ATP binding"/>
    <property type="evidence" value="ECO:0007669"/>
    <property type="project" value="UniProtKB-KW"/>
</dbReference>
<keyword evidence="3" id="KW-0547">Nucleotide-binding</keyword>
<sequence>MIKKIKDLIIQNRKDKINIFVVLVASIFVSFLEILGFLCISFFIQSIEGGVKKGKDFFRFSQIFCFFQFDSFYVSGCFVIFLYVIRYISVNFLNRYFFDFIYSRQEIVSRNFVERIFYRKYPYYQHIDSSEAINIVSSQIPDFVHYVVVRIYLIFLEIISSVPVLVLVLMQAPKAVFVVGVLSGTLFLMGYRSIRKRIVPLGRRERVSLEQMVRYLQQGLGMLKEARLAGRESFFLESYEESNRVFCDSRSLYMTLASRIRFLFETLGVIGLVCIGFWIFFYNKNYYYTSTTLGILATGIVRLVPAISRVLACSLEIRHYINNVEILWQMIVGSNRLEQNMPAQQICSTLQKPFQEAPPSFIQEVRMIDVEHNYSSSLKPALHSVACSFKKGECVGIIGPSGSGKSTFLDIFMGLMKPSAGVLEVDGQKLISPHDVQRWQRRIAYVPQDVFLWDDSVLHNITFDNEKNGYDHARLAQVIEQAQLASVIKELPQGIHTWVGERGIRLSGGQRQRIGIARALYRSAEVFVFDEATSAIDINLERSLVEVIHSIKPNRLILIVAHRLAAVRKCDRILFIKGGRIEDKVDTDYIVEKQGCLELSSR</sequence>
<feature type="transmembrane region" description="Helical" evidence="7">
    <location>
        <begin position="260"/>
        <end position="280"/>
    </location>
</feature>
<dbReference type="SUPFAM" id="SSF52540">
    <property type="entry name" value="P-loop containing nucleoside triphosphate hydrolases"/>
    <property type="match status" value="1"/>
</dbReference>
<gene>
    <name evidence="10" type="ORF">BCY86_02105</name>
</gene>
<dbReference type="KEGG" id="pabo:BCY86_02105"/>
<feature type="domain" description="ABC transmembrane type-1" evidence="9">
    <location>
        <begin position="20"/>
        <end position="319"/>
    </location>
</feature>
<evidence type="ECO:0000256" key="3">
    <source>
        <dbReference type="ARBA" id="ARBA00022741"/>
    </source>
</evidence>
<feature type="transmembrane region" description="Helical" evidence="7">
    <location>
        <begin position="147"/>
        <end position="169"/>
    </location>
</feature>
<feature type="transmembrane region" description="Helical" evidence="7">
    <location>
        <begin position="20"/>
        <end position="44"/>
    </location>
</feature>
<dbReference type="InterPro" id="IPR011527">
    <property type="entry name" value="ABC1_TM_dom"/>
</dbReference>
<dbReference type="PROSITE" id="PS50893">
    <property type="entry name" value="ABC_TRANSPORTER_2"/>
    <property type="match status" value="1"/>
</dbReference>
<evidence type="ECO:0000256" key="5">
    <source>
        <dbReference type="ARBA" id="ARBA00022989"/>
    </source>
</evidence>
<organism evidence="10 11">
    <name type="scientific">Pajaroellobacter abortibovis</name>
    <dbReference type="NCBI Taxonomy" id="1882918"/>
    <lineage>
        <taxon>Bacteria</taxon>
        <taxon>Pseudomonadati</taxon>
        <taxon>Myxococcota</taxon>
        <taxon>Polyangia</taxon>
        <taxon>Polyangiales</taxon>
        <taxon>Polyangiaceae</taxon>
    </lineage>
</organism>
<keyword evidence="6 7" id="KW-0472">Membrane</keyword>
<dbReference type="InterPro" id="IPR003593">
    <property type="entry name" value="AAA+_ATPase"/>
</dbReference>
<dbReference type="PROSITE" id="PS50929">
    <property type="entry name" value="ABC_TM1F"/>
    <property type="match status" value="1"/>
</dbReference>
<dbReference type="CDD" id="cd03228">
    <property type="entry name" value="ABCC_MRP_Like"/>
    <property type="match status" value="1"/>
</dbReference>
<dbReference type="GO" id="GO:0005886">
    <property type="term" value="C:plasma membrane"/>
    <property type="evidence" value="ECO:0007669"/>
    <property type="project" value="UniProtKB-SubCell"/>
</dbReference>
<feature type="domain" description="ABC transporter" evidence="8">
    <location>
        <begin position="365"/>
        <end position="599"/>
    </location>
</feature>
<dbReference type="InterPro" id="IPR039421">
    <property type="entry name" value="Type_1_exporter"/>
</dbReference>